<dbReference type="OrthoDB" id="9792690at2"/>
<protein>
    <submittedName>
        <fullName evidence="1">Methionine biosynthesis protein MetW</fullName>
    </submittedName>
</protein>
<evidence type="ECO:0000313" key="1">
    <source>
        <dbReference type="EMBL" id="GBG13682.1"/>
    </source>
</evidence>
<dbReference type="NCBIfam" id="TIGR02081">
    <property type="entry name" value="metW"/>
    <property type="match status" value="1"/>
</dbReference>
<evidence type="ECO:0000313" key="2">
    <source>
        <dbReference type="Proteomes" id="UP000245081"/>
    </source>
</evidence>
<comment type="caution">
    <text evidence="1">The sequence shown here is derived from an EMBL/GenBank/DDBJ whole genome shotgun (WGS) entry which is preliminary data.</text>
</comment>
<gene>
    <name evidence="1" type="ORF">NMK_1233</name>
</gene>
<accession>A0A2R5F5S7</accession>
<proteinExistence type="predicted"/>
<dbReference type="InterPro" id="IPR029063">
    <property type="entry name" value="SAM-dependent_MTases_sf"/>
</dbReference>
<dbReference type="EMBL" id="BDOQ01000003">
    <property type="protein sequence ID" value="GBG13682.1"/>
    <property type="molecule type" value="Genomic_DNA"/>
</dbReference>
<sequence>MTHVPAQAHQHFAEAATERRDFAAIARWIAPGSKVLDLGCGDGSLLGYLRDTLNVRGYGVEKEDANVLACVKNGINVIQMNLEEGLSGFEANSFDVVILSQTLQAVYQTEGIVLEMLRVGKEVIVTFPNFGYWKHRLNIAAGRMPVSKSLPYQWYDTPNVHMCTIRDFDVFCEGHGIQVKERLVMADGKEVDFMPNLLGNLAMYRFQTA</sequence>
<dbReference type="SUPFAM" id="SSF53335">
    <property type="entry name" value="S-adenosyl-L-methionine-dependent methyltransferases"/>
    <property type="match status" value="1"/>
</dbReference>
<dbReference type="InterPro" id="IPR010743">
    <property type="entry name" value="Methionine_synth_MetW"/>
</dbReference>
<dbReference type="Proteomes" id="UP000245081">
    <property type="component" value="Unassembled WGS sequence"/>
</dbReference>
<dbReference type="RefSeq" id="WP_109014859.1">
    <property type="nucleotide sequence ID" value="NZ_BDOQ01000003.1"/>
</dbReference>
<dbReference type="Pfam" id="PF07021">
    <property type="entry name" value="MetW"/>
    <property type="match status" value="1"/>
</dbReference>
<name>A0A2R5F5S7_9PROT</name>
<dbReference type="Gene3D" id="3.40.50.150">
    <property type="entry name" value="Vaccinia Virus protein VP39"/>
    <property type="match status" value="1"/>
</dbReference>
<organism evidence="1 2">
    <name type="scientific">Novimethylophilus kurashikiensis</name>
    <dbReference type="NCBI Taxonomy" id="1825523"/>
    <lineage>
        <taxon>Bacteria</taxon>
        <taxon>Pseudomonadati</taxon>
        <taxon>Pseudomonadota</taxon>
        <taxon>Betaproteobacteria</taxon>
        <taxon>Nitrosomonadales</taxon>
        <taxon>Methylophilaceae</taxon>
        <taxon>Novimethylophilus</taxon>
    </lineage>
</organism>
<dbReference type="AlphaFoldDB" id="A0A2R5F5S7"/>
<reference evidence="1 2" key="1">
    <citation type="journal article" date="2018" name="Environ. Microbiol.">
        <title>Isolation and genomic characterization of Novimethylophilus kurashikiensis gen. nov. sp. nov., a new lanthanide-dependent methylotrophic species of Methylophilaceae.</title>
        <authorList>
            <person name="Lv H."/>
            <person name="Sahin N."/>
            <person name="Tani A."/>
        </authorList>
    </citation>
    <scope>NUCLEOTIDE SEQUENCE [LARGE SCALE GENOMIC DNA]</scope>
    <source>
        <strain evidence="1 2">La2-4</strain>
    </source>
</reference>
<dbReference type="CDD" id="cd02440">
    <property type="entry name" value="AdoMet_MTases"/>
    <property type="match status" value="1"/>
</dbReference>
<keyword evidence="2" id="KW-1185">Reference proteome</keyword>